<keyword evidence="3" id="KW-0813">Transport</keyword>
<evidence type="ECO:0000256" key="2">
    <source>
        <dbReference type="ARBA" id="ARBA00011738"/>
    </source>
</evidence>
<dbReference type="PROSITE" id="PS50939">
    <property type="entry name" value="CYTOCHROME_B561"/>
    <property type="match status" value="1"/>
</dbReference>
<keyword evidence="8" id="KW-0249">Electron transport</keyword>
<evidence type="ECO:0000256" key="15">
    <source>
        <dbReference type="ARBA" id="ARBA00030896"/>
    </source>
</evidence>
<dbReference type="Gene3D" id="1.20.120.1770">
    <property type="match status" value="1"/>
</dbReference>
<dbReference type="InterPro" id="IPR006593">
    <property type="entry name" value="Cyt_b561/ferric_Rdtase_TM"/>
</dbReference>
<keyword evidence="5 20" id="KW-0812">Transmembrane</keyword>
<comment type="catalytic activity">
    <reaction evidence="18">
        <text>monodehydro-L-ascorbate radical(out) + L-ascorbate(in) = monodehydro-L-ascorbate radical(in) + L-ascorbate(out)</text>
        <dbReference type="Rhea" id="RHEA:66524"/>
        <dbReference type="ChEBI" id="CHEBI:38290"/>
        <dbReference type="ChEBI" id="CHEBI:59513"/>
    </reaction>
    <physiologicalReaction direction="left-to-right" evidence="18">
        <dbReference type="Rhea" id="RHEA:66525"/>
    </physiologicalReaction>
</comment>
<comment type="catalytic activity">
    <reaction evidence="19">
        <text>Fe(3+)(out) + L-ascorbate(in) = monodehydro-L-ascorbate radical(in) + Fe(2+)(out) + H(+)</text>
        <dbReference type="Rhea" id="RHEA:30403"/>
        <dbReference type="ChEBI" id="CHEBI:15378"/>
        <dbReference type="ChEBI" id="CHEBI:29033"/>
        <dbReference type="ChEBI" id="CHEBI:29034"/>
        <dbReference type="ChEBI" id="CHEBI:38290"/>
        <dbReference type="ChEBI" id="CHEBI:59513"/>
        <dbReference type="EC" id="7.2.1.3"/>
    </reaction>
    <physiologicalReaction direction="left-to-right" evidence="19">
        <dbReference type="Rhea" id="RHEA:30404"/>
    </physiologicalReaction>
</comment>
<comment type="subunit">
    <text evidence="2">Homodimer.</text>
</comment>
<dbReference type="Pfam" id="PF03188">
    <property type="entry name" value="Cytochrom_B561"/>
    <property type="match status" value="1"/>
</dbReference>
<feature type="transmembrane region" description="Helical" evidence="20">
    <location>
        <begin position="142"/>
        <end position="164"/>
    </location>
</feature>
<evidence type="ECO:0000256" key="19">
    <source>
        <dbReference type="ARBA" id="ARBA00048457"/>
    </source>
</evidence>
<comment type="function">
    <text evidence="17">Transmembrane reductase that uses ascorbate as an electron donor in the cytoplasm and transfers electrons across membranes to reduce monodehydro-L-ascorbate radical in the lumen of secretory vesicles. It is therefore involved the regeneration and homeostasis within secretory vesicles of ascorbate which in turn provides reducing equivalents needed to support the activity of intravesicular enzymes.</text>
</comment>
<feature type="transmembrane region" description="Helical" evidence="20">
    <location>
        <begin position="109"/>
        <end position="130"/>
    </location>
</feature>
<accession>A0AAY4BNW0</accession>
<evidence type="ECO:0000256" key="20">
    <source>
        <dbReference type="SAM" id="Phobius"/>
    </source>
</evidence>
<dbReference type="Ensembl" id="ENSDCDT00010027052.1">
    <property type="protein sequence ID" value="ENSDCDP00010022583.1"/>
    <property type="gene ID" value="ENSDCDG00010013416.1"/>
</dbReference>
<dbReference type="FunFam" id="1.20.120.1770:FF:000001">
    <property type="entry name" value="Cytochrome b reductase 1"/>
    <property type="match status" value="1"/>
</dbReference>
<evidence type="ECO:0000256" key="1">
    <source>
        <dbReference type="ARBA" id="ARBA00001970"/>
    </source>
</evidence>
<dbReference type="Proteomes" id="UP000694580">
    <property type="component" value="Unplaced"/>
</dbReference>
<dbReference type="SMART" id="SM00665">
    <property type="entry name" value="B561"/>
    <property type="match status" value="1"/>
</dbReference>
<reference evidence="22" key="1">
    <citation type="submission" date="2025-08" db="UniProtKB">
        <authorList>
            <consortium name="Ensembl"/>
        </authorList>
    </citation>
    <scope>IDENTIFICATION</scope>
</reference>
<keyword evidence="6" id="KW-0479">Metal-binding</keyword>
<comment type="cofactor">
    <cofactor evidence="1">
        <name>heme b</name>
        <dbReference type="ChEBI" id="CHEBI:60344"/>
    </cofactor>
</comment>
<dbReference type="GO" id="GO:0042584">
    <property type="term" value="C:chromaffin granule membrane"/>
    <property type="evidence" value="ECO:0007669"/>
    <property type="project" value="UniProtKB-SubCell"/>
</dbReference>
<dbReference type="InterPro" id="IPR043205">
    <property type="entry name" value="CYB561/CYBRD1-like"/>
</dbReference>
<gene>
    <name evidence="22" type="primary">CYB561</name>
</gene>
<keyword evidence="10" id="KW-0408">Iron</keyword>
<evidence type="ECO:0000256" key="18">
    <source>
        <dbReference type="ARBA" id="ARBA00047447"/>
    </source>
</evidence>
<dbReference type="AlphaFoldDB" id="A0AAY4BNW0"/>
<keyword evidence="9 20" id="KW-1133">Transmembrane helix</keyword>
<evidence type="ECO:0000256" key="9">
    <source>
        <dbReference type="ARBA" id="ARBA00022989"/>
    </source>
</evidence>
<organism evidence="22 23">
    <name type="scientific">Denticeps clupeoides</name>
    <name type="common">denticle herring</name>
    <dbReference type="NCBI Taxonomy" id="299321"/>
    <lineage>
        <taxon>Eukaryota</taxon>
        <taxon>Metazoa</taxon>
        <taxon>Chordata</taxon>
        <taxon>Craniata</taxon>
        <taxon>Vertebrata</taxon>
        <taxon>Euteleostomi</taxon>
        <taxon>Actinopterygii</taxon>
        <taxon>Neopterygii</taxon>
        <taxon>Teleostei</taxon>
        <taxon>Clupei</taxon>
        <taxon>Clupeiformes</taxon>
        <taxon>Denticipitoidei</taxon>
        <taxon>Denticipitidae</taxon>
        <taxon>Denticeps</taxon>
    </lineage>
</organism>
<evidence type="ECO:0000256" key="11">
    <source>
        <dbReference type="ARBA" id="ARBA00023136"/>
    </source>
</evidence>
<evidence type="ECO:0000256" key="13">
    <source>
        <dbReference type="ARBA" id="ARBA00024185"/>
    </source>
</evidence>
<keyword evidence="23" id="KW-1185">Reference proteome</keyword>
<keyword evidence="7" id="KW-1278">Translocase</keyword>
<feature type="transmembrane region" description="Helical" evidence="20">
    <location>
        <begin position="184"/>
        <end position="204"/>
    </location>
</feature>
<comment type="subcellular location">
    <subcellularLocation>
        <location evidence="13">Cytoplasmic vesicle</location>
        <location evidence="13">Secretory vesicle</location>
        <location evidence="13">Chromaffin granule membrane</location>
        <topology evidence="13">Multi-pass membrane protein</topology>
    </subcellularLocation>
</comment>
<keyword evidence="11 20" id="KW-0472">Membrane</keyword>
<evidence type="ECO:0000259" key="21">
    <source>
        <dbReference type="PROSITE" id="PS50939"/>
    </source>
</evidence>
<evidence type="ECO:0000256" key="7">
    <source>
        <dbReference type="ARBA" id="ARBA00022967"/>
    </source>
</evidence>
<protein>
    <recommendedName>
        <fullName evidence="14">Transmembrane ascorbate-dependent reductase CYB561</fullName>
    </recommendedName>
    <alternativeName>
        <fullName evidence="15">Cytochrome b-561</fullName>
    </alternativeName>
    <alternativeName>
        <fullName evidence="16">Cytochrome b561</fullName>
    </alternativeName>
</protein>
<evidence type="ECO:0000256" key="10">
    <source>
        <dbReference type="ARBA" id="ARBA00023004"/>
    </source>
</evidence>
<evidence type="ECO:0000256" key="5">
    <source>
        <dbReference type="ARBA" id="ARBA00022692"/>
    </source>
</evidence>
<evidence type="ECO:0000256" key="16">
    <source>
        <dbReference type="ARBA" id="ARBA00032709"/>
    </source>
</evidence>
<dbReference type="GO" id="GO:0046872">
    <property type="term" value="F:metal ion binding"/>
    <property type="evidence" value="ECO:0007669"/>
    <property type="project" value="UniProtKB-KW"/>
</dbReference>
<dbReference type="PANTHER" id="PTHR10106:SF14">
    <property type="entry name" value="TRANSMEMBRANE ASCORBATE-DEPENDENT REDUCTASE CYB561"/>
    <property type="match status" value="1"/>
</dbReference>
<evidence type="ECO:0000256" key="4">
    <source>
        <dbReference type="ARBA" id="ARBA00022617"/>
    </source>
</evidence>
<dbReference type="GO" id="GO:0005765">
    <property type="term" value="C:lysosomal membrane"/>
    <property type="evidence" value="ECO:0007669"/>
    <property type="project" value="TreeGrafter"/>
</dbReference>
<name>A0AAY4BNW0_9TELE</name>
<dbReference type="GO" id="GO:0140571">
    <property type="term" value="F:transmembrane ascorbate ferrireductase activity"/>
    <property type="evidence" value="ECO:0007669"/>
    <property type="project" value="UniProtKB-EC"/>
</dbReference>
<evidence type="ECO:0000256" key="8">
    <source>
        <dbReference type="ARBA" id="ARBA00022982"/>
    </source>
</evidence>
<evidence type="ECO:0000256" key="17">
    <source>
        <dbReference type="ARBA" id="ARBA00045973"/>
    </source>
</evidence>
<dbReference type="GeneTree" id="ENSGT00950000183197"/>
<evidence type="ECO:0000313" key="22">
    <source>
        <dbReference type="Ensembl" id="ENSDCDP00010022583.1"/>
    </source>
</evidence>
<proteinExistence type="predicted"/>
<evidence type="ECO:0000256" key="3">
    <source>
        <dbReference type="ARBA" id="ARBA00022448"/>
    </source>
</evidence>
<reference evidence="22" key="2">
    <citation type="submission" date="2025-09" db="UniProtKB">
        <authorList>
            <consortium name="Ensembl"/>
        </authorList>
    </citation>
    <scope>IDENTIFICATION</scope>
</reference>
<evidence type="ECO:0000256" key="12">
    <source>
        <dbReference type="ARBA" id="ARBA00023329"/>
    </source>
</evidence>
<keyword evidence="12" id="KW-0968">Cytoplasmic vesicle</keyword>
<keyword evidence="4" id="KW-0349">Heme</keyword>
<sequence>MTGGTPRGWWGVRTLSWYVGGSQVLGVALPRRIRLGWNRSPVHVHPLCMVLGLVFLYGDAIMVYRVFRNESKRNVKILHAVLHLLALVLSIVGEINTCFNFLIQECQSGFNVTLVLFFSQWLIGLALFLFPWASRWLRSAYLPLHVFFGLGLFGLSIATCLQGITEKMLFSSPETYSKFDPEGVLANILGLLLLLFGAVVAYVVTHEDFRRPPLPEEEELSAHFKTLTEGGTPSSP</sequence>
<dbReference type="PANTHER" id="PTHR10106">
    <property type="entry name" value="CYTOCHROME B561-RELATED"/>
    <property type="match status" value="1"/>
</dbReference>
<feature type="transmembrane region" description="Helical" evidence="20">
    <location>
        <begin position="44"/>
        <end position="67"/>
    </location>
</feature>
<evidence type="ECO:0000313" key="23">
    <source>
        <dbReference type="Proteomes" id="UP000694580"/>
    </source>
</evidence>
<evidence type="ECO:0000256" key="14">
    <source>
        <dbReference type="ARBA" id="ARBA00024231"/>
    </source>
</evidence>
<evidence type="ECO:0000256" key="6">
    <source>
        <dbReference type="ARBA" id="ARBA00022723"/>
    </source>
</evidence>
<feature type="transmembrane region" description="Helical" evidence="20">
    <location>
        <begin position="79"/>
        <end position="103"/>
    </location>
</feature>
<feature type="domain" description="Cytochrome b561" evidence="21">
    <location>
        <begin position="11"/>
        <end position="205"/>
    </location>
</feature>